<dbReference type="Pfam" id="PF06522">
    <property type="entry name" value="B12D"/>
    <property type="match status" value="1"/>
</dbReference>
<sequence length="137" mass="15658">MKYSLPTNIKIALPRLQCIRGARKGHAVSEQPEVPVPVLTKPRAKRKFKLVPSRDAEIYPLMFCVSVGSTLGAVCCLRQLLFSPDVNVSRHRRETPAWERYKREDGQQYWHTHHQLANLRPNPVNTSPDANKLHQAV</sequence>
<comment type="caution">
    <text evidence="2">The sequence shown here is derived from an EMBL/GenBank/DDBJ whole genome shotgun (WGS) entry which is preliminary data.</text>
</comment>
<dbReference type="OrthoDB" id="202195at2759"/>
<name>A0A8T1VU20_9STRA</name>
<evidence type="ECO:0000313" key="2">
    <source>
        <dbReference type="EMBL" id="KAG7384835.1"/>
    </source>
</evidence>
<dbReference type="InterPro" id="IPR010530">
    <property type="entry name" value="B12D"/>
</dbReference>
<reference evidence="2" key="1">
    <citation type="submission" date="2021-02" db="EMBL/GenBank/DDBJ databases">
        <authorList>
            <person name="Palmer J.M."/>
        </authorList>
    </citation>
    <scope>NUCLEOTIDE SEQUENCE</scope>
    <source>
        <strain evidence="2">SCRP23</strain>
    </source>
</reference>
<dbReference type="AlphaFoldDB" id="A0A8T1VU20"/>
<evidence type="ECO:0000256" key="1">
    <source>
        <dbReference type="SAM" id="MobiDB-lite"/>
    </source>
</evidence>
<dbReference type="Proteomes" id="UP000693981">
    <property type="component" value="Unassembled WGS sequence"/>
</dbReference>
<evidence type="ECO:0000313" key="3">
    <source>
        <dbReference type="Proteomes" id="UP000693981"/>
    </source>
</evidence>
<feature type="region of interest" description="Disordered" evidence="1">
    <location>
        <begin position="118"/>
        <end position="137"/>
    </location>
</feature>
<dbReference type="EMBL" id="JAGDFL010000578">
    <property type="protein sequence ID" value="KAG7384835.1"/>
    <property type="molecule type" value="Genomic_DNA"/>
</dbReference>
<organism evidence="2 3">
    <name type="scientific">Phytophthora boehmeriae</name>
    <dbReference type="NCBI Taxonomy" id="109152"/>
    <lineage>
        <taxon>Eukaryota</taxon>
        <taxon>Sar</taxon>
        <taxon>Stramenopiles</taxon>
        <taxon>Oomycota</taxon>
        <taxon>Peronosporomycetes</taxon>
        <taxon>Peronosporales</taxon>
        <taxon>Peronosporaceae</taxon>
        <taxon>Phytophthora</taxon>
    </lineage>
</organism>
<accession>A0A8T1VU20</accession>
<protein>
    <submittedName>
        <fullName evidence="2">Uncharacterized protein</fullName>
    </submittedName>
</protein>
<proteinExistence type="predicted"/>
<keyword evidence="3" id="KW-1185">Reference proteome</keyword>
<gene>
    <name evidence="2" type="ORF">PHYBOEH_009271</name>
</gene>